<accession>A0A2K1KU59</accession>
<dbReference type="GeneID" id="112279261"/>
<dbReference type="GO" id="GO:0004185">
    <property type="term" value="F:serine-type carboxypeptidase activity"/>
    <property type="evidence" value="ECO:0000318"/>
    <property type="project" value="GO_Central"/>
</dbReference>
<evidence type="ECO:0000313" key="6">
    <source>
        <dbReference type="EMBL" id="PNR57311.1"/>
    </source>
</evidence>
<dbReference type="EnsemblPlants" id="Pp3c3_11770V3.1">
    <property type="protein sequence ID" value="Pp3c3_11770V3.1"/>
    <property type="gene ID" value="Pp3c3_11770"/>
</dbReference>
<evidence type="ECO:0000256" key="5">
    <source>
        <dbReference type="RuleBase" id="RU361156"/>
    </source>
</evidence>
<proteinExistence type="inferred from homology"/>
<dbReference type="AlphaFoldDB" id="A0A2K1KU59"/>
<keyword evidence="4" id="KW-0325">Glycoprotein</keyword>
<dbReference type="RefSeq" id="XP_024369284.1">
    <property type="nucleotide sequence ID" value="XM_024513516.2"/>
</dbReference>
<dbReference type="OrthoDB" id="443318at2759"/>
<dbReference type="Proteomes" id="UP000006727">
    <property type="component" value="Chromosome 3"/>
</dbReference>
<dbReference type="Gene3D" id="3.40.50.1820">
    <property type="entry name" value="alpha/beta hydrolase"/>
    <property type="match status" value="1"/>
</dbReference>
<reference evidence="6 8" key="1">
    <citation type="journal article" date="2008" name="Science">
        <title>The Physcomitrella genome reveals evolutionary insights into the conquest of land by plants.</title>
        <authorList>
            <person name="Rensing S."/>
            <person name="Lang D."/>
            <person name="Zimmer A."/>
            <person name="Terry A."/>
            <person name="Salamov A."/>
            <person name="Shapiro H."/>
            <person name="Nishiyama T."/>
            <person name="Perroud P.-F."/>
            <person name="Lindquist E."/>
            <person name="Kamisugi Y."/>
            <person name="Tanahashi T."/>
            <person name="Sakakibara K."/>
            <person name="Fujita T."/>
            <person name="Oishi K."/>
            <person name="Shin-I T."/>
            <person name="Kuroki Y."/>
            <person name="Toyoda A."/>
            <person name="Suzuki Y."/>
            <person name="Hashimoto A."/>
            <person name="Yamaguchi K."/>
            <person name="Sugano A."/>
            <person name="Kohara Y."/>
            <person name="Fujiyama A."/>
            <person name="Anterola A."/>
            <person name="Aoki S."/>
            <person name="Ashton N."/>
            <person name="Barbazuk W.B."/>
            <person name="Barker E."/>
            <person name="Bennetzen J."/>
            <person name="Bezanilla M."/>
            <person name="Blankenship R."/>
            <person name="Cho S.H."/>
            <person name="Dutcher S."/>
            <person name="Estelle M."/>
            <person name="Fawcett J.A."/>
            <person name="Gundlach H."/>
            <person name="Hanada K."/>
            <person name="Heyl A."/>
            <person name="Hicks K.A."/>
            <person name="Hugh J."/>
            <person name="Lohr M."/>
            <person name="Mayer K."/>
            <person name="Melkozernov A."/>
            <person name="Murata T."/>
            <person name="Nelson D."/>
            <person name="Pils B."/>
            <person name="Prigge M."/>
            <person name="Reiss B."/>
            <person name="Renner T."/>
            <person name="Rombauts S."/>
            <person name="Rushton P."/>
            <person name="Sanderfoot A."/>
            <person name="Schween G."/>
            <person name="Shiu S.-H."/>
            <person name="Stueber K."/>
            <person name="Theodoulou F.L."/>
            <person name="Tu H."/>
            <person name="Van de Peer Y."/>
            <person name="Verrier P.J."/>
            <person name="Waters E."/>
            <person name="Wood A."/>
            <person name="Yang L."/>
            <person name="Cove D."/>
            <person name="Cuming A."/>
            <person name="Hasebe M."/>
            <person name="Lucas S."/>
            <person name="Mishler D.B."/>
            <person name="Reski R."/>
            <person name="Grigoriev I."/>
            <person name="Quatrano R.S."/>
            <person name="Boore J.L."/>
        </authorList>
    </citation>
    <scope>NUCLEOTIDE SEQUENCE [LARGE SCALE GENOMIC DNA]</scope>
    <source>
        <strain evidence="7 8">cv. Gransden 2004</strain>
    </source>
</reference>
<dbReference type="GO" id="GO:0006508">
    <property type="term" value="P:proteolysis"/>
    <property type="evidence" value="ECO:0007669"/>
    <property type="project" value="UniProtKB-KW"/>
</dbReference>
<sequence>MNSMAEGFLSRPRCIGLGALVFLAIGLELLSPVNGALAAHLGGGGRRQISEDMKWKVEQEADRVWLPEQPAVNFSQYAGMVTVNATAGRAYFYFFVESSEDAPTKPLTLWLNGGPGCSSLAYGFAEEFGPYRILPDASGVYLHEYAWNRASNMLFLESPSGVGFSYSNVSSENRIGGDKRTADDNYHFLLNWFERFPQYKHRDFYIAGESYAGHYVPQLAKLILDRNVGADLKINLKGCLTGNPVTDGYWDNVGNIDYWHSHAIISDQTWEKMKKECNFSDPHCCTKACDRLYTYAETHEFGQIDPYSIYTANCLETISYSSAHRKSYLTVRPNNPFMQGRRGYDPCTGNYAEIYFNRPEVQKALHANISGIIPYNWTGCSSELRNWTDSAFSVIPVYKVLIKAGLKIWVFSGDADAVVPVTSTRYALAAMKLPIVKPWYAWYHHRQVGGRVLEYEGLTYVTIRGAGHEVPLLQPGRAFHMFKSFLDAKRLPNSPYK</sequence>
<dbReference type="SUPFAM" id="SSF53474">
    <property type="entry name" value="alpha/beta-Hydrolases"/>
    <property type="match status" value="1"/>
</dbReference>
<keyword evidence="8" id="KW-1185">Reference proteome</keyword>
<dbReference type="PaxDb" id="3218-PP1S74_236V6.1"/>
<dbReference type="EMBL" id="ABEU02000003">
    <property type="protein sequence ID" value="PNR57311.1"/>
    <property type="molecule type" value="Genomic_DNA"/>
</dbReference>
<evidence type="ECO:0000256" key="3">
    <source>
        <dbReference type="ARBA" id="ARBA00023157"/>
    </source>
</evidence>
<dbReference type="PRINTS" id="PR00724">
    <property type="entry name" value="CRBOXYPTASEC"/>
</dbReference>
<dbReference type="Gene3D" id="6.10.250.940">
    <property type="match status" value="1"/>
</dbReference>
<dbReference type="EnsemblPlants" id="Pp3c3_11770V3.2">
    <property type="protein sequence ID" value="Pp3c3_11770V3.2"/>
    <property type="gene ID" value="Pp3c3_11770"/>
</dbReference>
<dbReference type="PANTHER" id="PTHR11802">
    <property type="entry name" value="SERINE PROTEASE FAMILY S10 SERINE CARBOXYPEPTIDASE"/>
    <property type="match status" value="1"/>
</dbReference>
<dbReference type="PROSITE" id="PS00131">
    <property type="entry name" value="CARBOXYPEPT_SER_SER"/>
    <property type="match status" value="1"/>
</dbReference>
<dbReference type="PROSITE" id="PS00560">
    <property type="entry name" value="CARBOXYPEPT_SER_HIS"/>
    <property type="match status" value="1"/>
</dbReference>
<dbReference type="InterPro" id="IPR033124">
    <property type="entry name" value="Ser_caboxypep_his_AS"/>
</dbReference>
<evidence type="ECO:0000256" key="4">
    <source>
        <dbReference type="ARBA" id="ARBA00023180"/>
    </source>
</evidence>
<comment type="similarity">
    <text evidence="1 5">Belongs to the peptidase S10 family.</text>
</comment>
<evidence type="ECO:0000313" key="7">
    <source>
        <dbReference type="EnsemblPlants" id="Pp3c3_11770V3.1"/>
    </source>
</evidence>
<keyword evidence="5" id="KW-0645">Protease</keyword>
<evidence type="ECO:0000313" key="8">
    <source>
        <dbReference type="Proteomes" id="UP000006727"/>
    </source>
</evidence>
<reference evidence="6 8" key="2">
    <citation type="journal article" date="2018" name="Plant J.">
        <title>The Physcomitrella patens chromosome-scale assembly reveals moss genome structure and evolution.</title>
        <authorList>
            <person name="Lang D."/>
            <person name="Ullrich K.K."/>
            <person name="Murat F."/>
            <person name="Fuchs J."/>
            <person name="Jenkins J."/>
            <person name="Haas F.B."/>
            <person name="Piednoel M."/>
            <person name="Gundlach H."/>
            <person name="Van Bel M."/>
            <person name="Meyberg R."/>
            <person name="Vives C."/>
            <person name="Morata J."/>
            <person name="Symeonidi A."/>
            <person name="Hiss M."/>
            <person name="Muchero W."/>
            <person name="Kamisugi Y."/>
            <person name="Saleh O."/>
            <person name="Blanc G."/>
            <person name="Decker E.L."/>
            <person name="van Gessel N."/>
            <person name="Grimwood J."/>
            <person name="Hayes R.D."/>
            <person name="Graham S.W."/>
            <person name="Gunter L.E."/>
            <person name="McDaniel S.F."/>
            <person name="Hoernstein S.N.W."/>
            <person name="Larsson A."/>
            <person name="Li F.W."/>
            <person name="Perroud P.F."/>
            <person name="Phillips J."/>
            <person name="Ranjan P."/>
            <person name="Rokshar D.S."/>
            <person name="Rothfels C.J."/>
            <person name="Schneider L."/>
            <person name="Shu S."/>
            <person name="Stevenson D.W."/>
            <person name="Thummler F."/>
            <person name="Tillich M."/>
            <person name="Villarreal Aguilar J.C."/>
            <person name="Widiez T."/>
            <person name="Wong G.K."/>
            <person name="Wymore A."/>
            <person name="Zhang Y."/>
            <person name="Zimmer A.D."/>
            <person name="Quatrano R.S."/>
            <person name="Mayer K.F.X."/>
            <person name="Goodstein D."/>
            <person name="Casacuberta J.M."/>
            <person name="Vandepoele K."/>
            <person name="Reski R."/>
            <person name="Cuming A.C."/>
            <person name="Tuskan G.A."/>
            <person name="Maumus F."/>
            <person name="Salse J."/>
            <person name="Schmutz J."/>
            <person name="Rensing S.A."/>
        </authorList>
    </citation>
    <scope>NUCLEOTIDE SEQUENCE [LARGE SCALE GENOMIC DNA]</scope>
    <source>
        <strain evidence="7 8">cv. Gransden 2004</strain>
    </source>
</reference>
<dbReference type="InterPro" id="IPR018202">
    <property type="entry name" value="Ser_caboxypep_ser_AS"/>
</dbReference>
<dbReference type="Gramene" id="Pp3c3_11770V3.2">
    <property type="protein sequence ID" value="Pp3c3_11770V3.2"/>
    <property type="gene ID" value="Pp3c3_11770"/>
</dbReference>
<evidence type="ECO:0000256" key="2">
    <source>
        <dbReference type="ARBA" id="ARBA00022729"/>
    </source>
</evidence>
<dbReference type="Gramene" id="Pp3c3_11770V3.1">
    <property type="protein sequence ID" value="Pp3c3_11770V3.1"/>
    <property type="gene ID" value="Pp3c3_11770"/>
</dbReference>
<keyword evidence="5" id="KW-0121">Carboxypeptidase</keyword>
<dbReference type="EC" id="3.4.16.-" evidence="5"/>
<evidence type="ECO:0000256" key="1">
    <source>
        <dbReference type="ARBA" id="ARBA00009431"/>
    </source>
</evidence>
<organism evidence="6">
    <name type="scientific">Physcomitrium patens</name>
    <name type="common">Spreading-leaved earth moss</name>
    <name type="synonym">Physcomitrella patens</name>
    <dbReference type="NCBI Taxonomy" id="3218"/>
    <lineage>
        <taxon>Eukaryota</taxon>
        <taxon>Viridiplantae</taxon>
        <taxon>Streptophyta</taxon>
        <taxon>Embryophyta</taxon>
        <taxon>Bryophyta</taxon>
        <taxon>Bryophytina</taxon>
        <taxon>Bryopsida</taxon>
        <taxon>Funariidae</taxon>
        <taxon>Funariales</taxon>
        <taxon>Funariaceae</taxon>
        <taxon>Physcomitrium</taxon>
    </lineage>
</organism>
<dbReference type="KEGG" id="ppp:112279261"/>
<keyword evidence="3" id="KW-1015">Disulfide bond</keyword>
<dbReference type="InterPro" id="IPR001563">
    <property type="entry name" value="Peptidase_S10"/>
</dbReference>
<keyword evidence="2" id="KW-0732">Signal</keyword>
<keyword evidence="5" id="KW-0378">Hydrolase</keyword>
<dbReference type="FunCoup" id="A0A2K1KU59">
    <property type="interactions" value="100"/>
</dbReference>
<dbReference type="InterPro" id="IPR029058">
    <property type="entry name" value="AB_hydrolase_fold"/>
</dbReference>
<dbReference type="Gene3D" id="3.40.50.11320">
    <property type="match status" value="1"/>
</dbReference>
<dbReference type="PANTHER" id="PTHR11802:SF470">
    <property type="entry name" value="CARBOXYPEPTIDASE"/>
    <property type="match status" value="1"/>
</dbReference>
<dbReference type="OMA" id="THIPYNW"/>
<gene>
    <name evidence="7" type="primary">LOC112279261</name>
    <name evidence="6" type="ORF">PHYPA_004305</name>
</gene>
<dbReference type="FunFam" id="3.40.50.1820:FF:000211">
    <property type="entry name" value="Carboxypeptidase"/>
    <property type="match status" value="1"/>
</dbReference>
<dbReference type="FunFam" id="3.40.50.11320:FF:000002">
    <property type="entry name" value="Carboxypeptidase"/>
    <property type="match status" value="1"/>
</dbReference>
<protein>
    <recommendedName>
        <fullName evidence="5">Carboxypeptidase</fullName>
        <ecNumber evidence="5">3.4.16.-</ecNumber>
    </recommendedName>
</protein>
<reference evidence="7" key="3">
    <citation type="submission" date="2020-12" db="UniProtKB">
        <authorList>
            <consortium name="EnsemblPlants"/>
        </authorList>
    </citation>
    <scope>IDENTIFICATION</scope>
</reference>
<dbReference type="Pfam" id="PF00450">
    <property type="entry name" value="Peptidase_S10"/>
    <property type="match status" value="1"/>
</dbReference>
<name>A0A2K1KU59_PHYPA</name>